<accession>A0A2R6QMF3</accession>
<dbReference type="SUPFAM" id="SSF49562">
    <property type="entry name" value="C2 domain (Calcium/lipid-binding domain, CaLB)"/>
    <property type="match status" value="1"/>
</dbReference>
<dbReference type="InterPro" id="IPR047259">
    <property type="entry name" value="QUIRKY-like"/>
</dbReference>
<proteinExistence type="predicted"/>
<evidence type="ECO:0000313" key="9">
    <source>
        <dbReference type="EMBL" id="PSS11100.1"/>
    </source>
</evidence>
<keyword evidence="3" id="KW-0677">Repeat</keyword>
<evidence type="ECO:0000313" key="10">
    <source>
        <dbReference type="Proteomes" id="UP000241394"/>
    </source>
</evidence>
<dbReference type="STRING" id="1590841.A0A2R6QMF3"/>
<dbReference type="InterPro" id="IPR013583">
    <property type="entry name" value="MCTP_C"/>
</dbReference>
<reference evidence="10" key="2">
    <citation type="journal article" date="2018" name="BMC Genomics">
        <title>A manually annotated Actinidia chinensis var. chinensis (kiwifruit) genome highlights the challenges associated with draft genomes and gene prediction in plants.</title>
        <authorList>
            <person name="Pilkington S.M."/>
            <person name="Crowhurst R."/>
            <person name="Hilario E."/>
            <person name="Nardozza S."/>
            <person name="Fraser L."/>
            <person name="Peng Y."/>
            <person name="Gunaseelan K."/>
            <person name="Simpson R."/>
            <person name="Tahir J."/>
            <person name="Deroles S.C."/>
            <person name="Templeton K."/>
            <person name="Luo Z."/>
            <person name="Davy M."/>
            <person name="Cheng C."/>
            <person name="McNeilage M."/>
            <person name="Scaglione D."/>
            <person name="Liu Y."/>
            <person name="Zhang Q."/>
            <person name="Datson P."/>
            <person name="De Silva N."/>
            <person name="Gardiner S.E."/>
            <person name="Bassett H."/>
            <person name="Chagne D."/>
            <person name="McCallum J."/>
            <person name="Dzierzon H."/>
            <person name="Deng C."/>
            <person name="Wang Y.Y."/>
            <person name="Barron L."/>
            <person name="Manako K."/>
            <person name="Bowen J."/>
            <person name="Foster T.M."/>
            <person name="Erridge Z.A."/>
            <person name="Tiffin H."/>
            <person name="Waite C.N."/>
            <person name="Davies K.M."/>
            <person name="Grierson E.P."/>
            <person name="Laing W.A."/>
            <person name="Kirk R."/>
            <person name="Chen X."/>
            <person name="Wood M."/>
            <person name="Montefiori M."/>
            <person name="Brummell D.A."/>
            <person name="Schwinn K.E."/>
            <person name="Catanach A."/>
            <person name="Fullerton C."/>
            <person name="Li D."/>
            <person name="Meiyalaghan S."/>
            <person name="Nieuwenhuizen N."/>
            <person name="Read N."/>
            <person name="Prakash R."/>
            <person name="Hunter D."/>
            <person name="Zhang H."/>
            <person name="McKenzie M."/>
            <person name="Knabel M."/>
            <person name="Harris A."/>
            <person name="Allan A.C."/>
            <person name="Gleave A."/>
            <person name="Chen A."/>
            <person name="Janssen B.J."/>
            <person name="Plunkett B."/>
            <person name="Ampomah-Dwamena C."/>
            <person name="Voogd C."/>
            <person name="Leif D."/>
            <person name="Lafferty D."/>
            <person name="Souleyre E.J.F."/>
            <person name="Varkonyi-Gasic E."/>
            <person name="Gambi F."/>
            <person name="Hanley J."/>
            <person name="Yao J.L."/>
            <person name="Cheung J."/>
            <person name="David K.M."/>
            <person name="Warren B."/>
            <person name="Marsh K."/>
            <person name="Snowden K.C."/>
            <person name="Lin-Wang K."/>
            <person name="Brian L."/>
            <person name="Martinez-Sanchez M."/>
            <person name="Wang M."/>
            <person name="Ileperuma N."/>
            <person name="Macnee N."/>
            <person name="Campin R."/>
            <person name="McAtee P."/>
            <person name="Drummond R.S.M."/>
            <person name="Espley R.V."/>
            <person name="Ireland H.S."/>
            <person name="Wu R."/>
            <person name="Atkinson R.G."/>
            <person name="Karunairetnam S."/>
            <person name="Bulley S."/>
            <person name="Chunkath S."/>
            <person name="Hanley Z."/>
            <person name="Storey R."/>
            <person name="Thrimawithana A.H."/>
            <person name="Thomson S."/>
            <person name="David C."/>
            <person name="Testolin R."/>
            <person name="Huang H."/>
            <person name="Hellens R.P."/>
            <person name="Schaffer R.J."/>
        </authorList>
    </citation>
    <scope>NUCLEOTIDE SEQUENCE [LARGE SCALE GENOMIC DNA]</scope>
    <source>
        <strain evidence="10">cv. Red5</strain>
    </source>
</reference>
<sequence length="399" mass="45201">MLKPSTLKEAIKEPRQVKAETTQYVDKHQVQQQPGLFAAKRPKGVIFTMHHQVNNPQANPNHQQEGYELKDTNPQLGERWPNGGGYGRRWWMSGESSITGGCDLYAEVKLGNYKGRTKHFEKKMNPEWKQVFAFSKECIHLPGSFCKRDGGKRDYLGREIFDLNEVPSRVPPDSPLAPQWYRLEDRRGGKVKGDIMVADQVHPSKDDVLGRTSLPLNILRSGLTTGRSTLASVTLRSLDLVPWKLTGGIAQVLKCTRASANEDEGRPRDHRCLCCGKASTRFSHWKGTNSIVNPKSSSYLYAFLPTTCSASIWAVLSDELDEEFDTFPTSKQHDVVRMRYNRLRSVAGRIQTMVGDIGTQGERFHSLLGWRDPRATSLFIVFCLFAAVVLYVTCLRWWL</sequence>
<feature type="domain" description="C2" evidence="7">
    <location>
        <begin position="99"/>
        <end position="182"/>
    </location>
</feature>
<dbReference type="AlphaFoldDB" id="A0A2R6QMF3"/>
<dbReference type="InterPro" id="IPR000008">
    <property type="entry name" value="C2_dom"/>
</dbReference>
<keyword evidence="10" id="KW-1185">Reference proteome</keyword>
<feature type="transmembrane region" description="Helical" evidence="6">
    <location>
        <begin position="378"/>
        <end position="398"/>
    </location>
</feature>
<comment type="subcellular location">
    <subcellularLocation>
        <location evidence="1">Membrane</location>
        <topology evidence="1">Multi-pass membrane protein</topology>
    </subcellularLocation>
</comment>
<keyword evidence="5 6" id="KW-0472">Membrane</keyword>
<name>A0A2R6QMF3_ACTCC</name>
<dbReference type="EMBL" id="NKQK01000014">
    <property type="protein sequence ID" value="PSS11100.1"/>
    <property type="molecule type" value="Genomic_DNA"/>
</dbReference>
<evidence type="ECO:0000256" key="6">
    <source>
        <dbReference type="SAM" id="Phobius"/>
    </source>
</evidence>
<gene>
    <name evidence="9" type="ORF">CEY00_Acc15373</name>
</gene>
<keyword evidence="4 6" id="KW-1133">Transmembrane helix</keyword>
<feature type="domain" description="Multiple C2" evidence="8">
    <location>
        <begin position="314"/>
        <end position="397"/>
    </location>
</feature>
<dbReference type="Pfam" id="PF00168">
    <property type="entry name" value="C2"/>
    <property type="match status" value="1"/>
</dbReference>
<evidence type="ECO:0000256" key="3">
    <source>
        <dbReference type="ARBA" id="ARBA00022737"/>
    </source>
</evidence>
<evidence type="ECO:0000256" key="1">
    <source>
        <dbReference type="ARBA" id="ARBA00004141"/>
    </source>
</evidence>
<dbReference type="Pfam" id="PF08372">
    <property type="entry name" value="PRT_C"/>
    <property type="match status" value="1"/>
</dbReference>
<evidence type="ECO:0000256" key="4">
    <source>
        <dbReference type="ARBA" id="ARBA00022989"/>
    </source>
</evidence>
<dbReference type="InParanoid" id="A0A2R6QMF3"/>
<protein>
    <submittedName>
        <fullName evidence="9">FT-interacting protein</fullName>
    </submittedName>
</protein>
<dbReference type="Proteomes" id="UP000241394">
    <property type="component" value="Chromosome LG14"/>
</dbReference>
<dbReference type="PANTHER" id="PTHR31425:SF24">
    <property type="entry name" value="MULTIPLE C2 DOMAIN AND TRANSMEMBRANE REGION PROTEIN 2"/>
    <property type="match status" value="1"/>
</dbReference>
<evidence type="ECO:0000259" key="8">
    <source>
        <dbReference type="Pfam" id="PF08372"/>
    </source>
</evidence>
<dbReference type="Gene3D" id="2.60.40.150">
    <property type="entry name" value="C2 domain"/>
    <property type="match status" value="1"/>
</dbReference>
<evidence type="ECO:0000259" key="7">
    <source>
        <dbReference type="Pfam" id="PF00168"/>
    </source>
</evidence>
<evidence type="ECO:0000256" key="2">
    <source>
        <dbReference type="ARBA" id="ARBA00022692"/>
    </source>
</evidence>
<dbReference type="OrthoDB" id="10513228at2759"/>
<dbReference type="PANTHER" id="PTHR31425">
    <property type="entry name" value="PHOSPHORIBOSYLANTHRANILATE TRANSFERASE ISOFORM 1"/>
    <property type="match status" value="1"/>
</dbReference>
<dbReference type="GO" id="GO:0016020">
    <property type="term" value="C:membrane"/>
    <property type="evidence" value="ECO:0007669"/>
    <property type="project" value="UniProtKB-SubCell"/>
</dbReference>
<comment type="caution">
    <text evidence="9">The sequence shown here is derived from an EMBL/GenBank/DDBJ whole genome shotgun (WGS) entry which is preliminary data.</text>
</comment>
<organism evidence="9 10">
    <name type="scientific">Actinidia chinensis var. chinensis</name>
    <name type="common">Chinese soft-hair kiwi</name>
    <dbReference type="NCBI Taxonomy" id="1590841"/>
    <lineage>
        <taxon>Eukaryota</taxon>
        <taxon>Viridiplantae</taxon>
        <taxon>Streptophyta</taxon>
        <taxon>Embryophyta</taxon>
        <taxon>Tracheophyta</taxon>
        <taxon>Spermatophyta</taxon>
        <taxon>Magnoliopsida</taxon>
        <taxon>eudicotyledons</taxon>
        <taxon>Gunneridae</taxon>
        <taxon>Pentapetalae</taxon>
        <taxon>asterids</taxon>
        <taxon>Ericales</taxon>
        <taxon>Actinidiaceae</taxon>
        <taxon>Actinidia</taxon>
    </lineage>
</organism>
<dbReference type="Gramene" id="PSS11100">
    <property type="protein sequence ID" value="PSS11100"/>
    <property type="gene ID" value="CEY00_Acc15373"/>
</dbReference>
<reference evidence="9 10" key="1">
    <citation type="submission" date="2017-07" db="EMBL/GenBank/DDBJ databases">
        <title>An improved, manually edited Actinidia chinensis var. chinensis (kiwifruit) genome highlights the challenges associated with draft genomes and gene prediction in plants.</title>
        <authorList>
            <person name="Pilkington S."/>
            <person name="Crowhurst R."/>
            <person name="Hilario E."/>
            <person name="Nardozza S."/>
            <person name="Fraser L."/>
            <person name="Peng Y."/>
            <person name="Gunaseelan K."/>
            <person name="Simpson R."/>
            <person name="Tahir J."/>
            <person name="Deroles S."/>
            <person name="Templeton K."/>
            <person name="Luo Z."/>
            <person name="Davy M."/>
            <person name="Cheng C."/>
            <person name="Mcneilage M."/>
            <person name="Scaglione D."/>
            <person name="Liu Y."/>
            <person name="Zhang Q."/>
            <person name="Datson P."/>
            <person name="De Silva N."/>
            <person name="Gardiner S."/>
            <person name="Bassett H."/>
            <person name="Chagne D."/>
            <person name="Mccallum J."/>
            <person name="Dzierzon H."/>
            <person name="Deng C."/>
            <person name="Wang Y.-Y."/>
            <person name="Barron N."/>
            <person name="Manako K."/>
            <person name="Bowen J."/>
            <person name="Foster T."/>
            <person name="Erridge Z."/>
            <person name="Tiffin H."/>
            <person name="Waite C."/>
            <person name="Davies K."/>
            <person name="Grierson E."/>
            <person name="Laing W."/>
            <person name="Kirk R."/>
            <person name="Chen X."/>
            <person name="Wood M."/>
            <person name="Montefiori M."/>
            <person name="Brummell D."/>
            <person name="Schwinn K."/>
            <person name="Catanach A."/>
            <person name="Fullerton C."/>
            <person name="Li D."/>
            <person name="Meiyalaghan S."/>
            <person name="Nieuwenhuizen N."/>
            <person name="Read N."/>
            <person name="Prakash R."/>
            <person name="Hunter D."/>
            <person name="Zhang H."/>
            <person name="Mckenzie M."/>
            <person name="Knabel M."/>
            <person name="Harris A."/>
            <person name="Allan A."/>
            <person name="Chen A."/>
            <person name="Janssen B."/>
            <person name="Plunkett B."/>
            <person name="Dwamena C."/>
            <person name="Voogd C."/>
            <person name="Leif D."/>
            <person name="Lafferty D."/>
            <person name="Souleyre E."/>
            <person name="Varkonyi-Gasic E."/>
            <person name="Gambi F."/>
            <person name="Hanley J."/>
            <person name="Yao J.-L."/>
            <person name="Cheung J."/>
            <person name="David K."/>
            <person name="Warren B."/>
            <person name="Marsh K."/>
            <person name="Snowden K."/>
            <person name="Lin-Wang K."/>
            <person name="Brian L."/>
            <person name="Martinez-Sanchez M."/>
            <person name="Wang M."/>
            <person name="Ileperuma N."/>
            <person name="Macnee N."/>
            <person name="Campin R."/>
            <person name="Mcatee P."/>
            <person name="Drummond R."/>
            <person name="Espley R."/>
            <person name="Ireland H."/>
            <person name="Wu R."/>
            <person name="Atkinson R."/>
            <person name="Karunairetnam S."/>
            <person name="Bulley S."/>
            <person name="Chunkath S."/>
            <person name="Hanley Z."/>
            <person name="Storey R."/>
            <person name="Thrimawithana A."/>
            <person name="Thomson S."/>
            <person name="David C."/>
            <person name="Testolin R."/>
        </authorList>
    </citation>
    <scope>NUCLEOTIDE SEQUENCE [LARGE SCALE GENOMIC DNA]</scope>
    <source>
        <strain evidence="10">cv. Red5</strain>
        <tissue evidence="9">Young leaf</tissue>
    </source>
</reference>
<evidence type="ECO:0000256" key="5">
    <source>
        <dbReference type="ARBA" id="ARBA00023136"/>
    </source>
</evidence>
<keyword evidence="2 6" id="KW-0812">Transmembrane</keyword>
<dbReference type="InterPro" id="IPR035892">
    <property type="entry name" value="C2_domain_sf"/>
</dbReference>